<comment type="similarity">
    <text evidence="1">Belongs to the UPF0065 (bug) family.</text>
</comment>
<keyword evidence="2" id="KW-0732">Signal</keyword>
<dbReference type="Gene3D" id="3.40.190.150">
    <property type="entry name" value="Bordetella uptake gene, domain 1"/>
    <property type="match status" value="1"/>
</dbReference>
<gene>
    <name evidence="3" type="ORF">SAMEA1982600_02667</name>
</gene>
<dbReference type="InterPro" id="IPR005064">
    <property type="entry name" value="BUG"/>
</dbReference>
<dbReference type="PANTHER" id="PTHR42928">
    <property type="entry name" value="TRICARBOXYLATE-BINDING PROTEIN"/>
    <property type="match status" value="1"/>
</dbReference>
<evidence type="ECO:0000313" key="4">
    <source>
        <dbReference type="Proteomes" id="UP000077037"/>
    </source>
</evidence>
<feature type="chain" id="PRO_5007614913" evidence="2">
    <location>
        <begin position="26"/>
        <end position="327"/>
    </location>
</feature>
<dbReference type="Proteomes" id="UP000077037">
    <property type="component" value="Unassembled WGS sequence"/>
</dbReference>
<dbReference type="EMBL" id="FKBS01000014">
    <property type="protein sequence ID" value="SAI32880.1"/>
    <property type="molecule type" value="Genomic_DNA"/>
</dbReference>
<reference evidence="3 4" key="1">
    <citation type="submission" date="2016-03" db="EMBL/GenBank/DDBJ databases">
        <authorList>
            <consortium name="Pathogen Informatics"/>
        </authorList>
    </citation>
    <scope>NUCLEOTIDE SEQUENCE [LARGE SCALE GENOMIC DNA]</scope>
    <source>
        <strain evidence="3 4">NCTC13364</strain>
    </source>
</reference>
<dbReference type="PIRSF" id="PIRSF017082">
    <property type="entry name" value="YflP"/>
    <property type="match status" value="1"/>
</dbReference>
<name>A0A157PHW4_9BORD</name>
<protein>
    <submittedName>
        <fullName evidence="3">Putattive exported protein</fullName>
    </submittedName>
</protein>
<dbReference type="SUPFAM" id="SSF53850">
    <property type="entry name" value="Periplasmic binding protein-like II"/>
    <property type="match status" value="1"/>
</dbReference>
<dbReference type="AlphaFoldDB" id="A0A157PHW4"/>
<feature type="signal peptide" evidence="2">
    <location>
        <begin position="1"/>
        <end position="25"/>
    </location>
</feature>
<dbReference type="Gene3D" id="3.40.190.10">
    <property type="entry name" value="Periplasmic binding protein-like II"/>
    <property type="match status" value="1"/>
</dbReference>
<organism evidence="3 4">
    <name type="scientific">Bordetella ansorpii</name>
    <dbReference type="NCBI Taxonomy" id="288768"/>
    <lineage>
        <taxon>Bacteria</taxon>
        <taxon>Pseudomonadati</taxon>
        <taxon>Pseudomonadota</taxon>
        <taxon>Betaproteobacteria</taxon>
        <taxon>Burkholderiales</taxon>
        <taxon>Alcaligenaceae</taxon>
        <taxon>Bordetella</taxon>
    </lineage>
</organism>
<dbReference type="InterPro" id="IPR042100">
    <property type="entry name" value="Bug_dom1"/>
</dbReference>
<accession>A0A157PHW4</accession>
<evidence type="ECO:0000256" key="2">
    <source>
        <dbReference type="SAM" id="SignalP"/>
    </source>
</evidence>
<dbReference type="Pfam" id="PF03401">
    <property type="entry name" value="TctC"/>
    <property type="match status" value="1"/>
</dbReference>
<evidence type="ECO:0000256" key="1">
    <source>
        <dbReference type="ARBA" id="ARBA00006987"/>
    </source>
</evidence>
<proteinExistence type="inferred from homology"/>
<dbReference type="OrthoDB" id="8678477at2"/>
<evidence type="ECO:0000313" key="3">
    <source>
        <dbReference type="EMBL" id="SAI32880.1"/>
    </source>
</evidence>
<sequence length="327" mass="34394">MLTRMLIRLLCFSTLIAAASSPARAQDAKPASAFPAKTVEITVPYAVGGGVDMLGRLIGDQIGKLGQSVIVSNRGGAGGMVGTKYVASQPADGHHLLMTNDAYALAPAIFANLSYDPRKDLEPVVAVAYAPMLVLVPANSTFRSFGDIVKASKTAKLSWASCGAGTDPHLAGEMMNTEFHMENAHIPYKGCGPAMVDLIGGQVDYGVITISGALANIAGGKLVPLAITSQTRSPVLPDVPTMRELGAADFSLDQWQGLFVPAGTPDSVKQAIYRTVADAMKVPTMRQKLESLGYIIADEGPDSFKKIVDSDLERFSALAKQIGLKAD</sequence>
<dbReference type="PANTHER" id="PTHR42928:SF5">
    <property type="entry name" value="BLR1237 PROTEIN"/>
    <property type="match status" value="1"/>
</dbReference>